<dbReference type="PROSITE" id="PS51257">
    <property type="entry name" value="PROKAR_LIPOPROTEIN"/>
    <property type="match status" value="1"/>
</dbReference>
<evidence type="ECO:0000313" key="3">
    <source>
        <dbReference type="Proteomes" id="UP001141422"/>
    </source>
</evidence>
<dbReference type="RefSeq" id="WP_268924842.1">
    <property type="nucleotide sequence ID" value="NZ_JAPTGB010000009.1"/>
</dbReference>
<organism evidence="2 3">
    <name type="scientific">Methanocorpusculum petauri</name>
    <dbReference type="NCBI Taxonomy" id="3002863"/>
    <lineage>
        <taxon>Archaea</taxon>
        <taxon>Methanobacteriati</taxon>
        <taxon>Methanobacteriota</taxon>
        <taxon>Stenosarchaea group</taxon>
        <taxon>Methanomicrobia</taxon>
        <taxon>Methanomicrobiales</taxon>
        <taxon>Methanocorpusculaceae</taxon>
        <taxon>Methanocorpusculum</taxon>
    </lineage>
</organism>
<keyword evidence="1" id="KW-0812">Transmembrane</keyword>
<sequence length="332" mass="37409">MSSKHHSLLTIFLIIIIACCCVLGLCYLIYGLPAAPSGYQTPTPSATPTPAPEKTVPDLSEVPFAIDGHTTILPYMDVDSPEFRKTYGTLNIPAKIDEYILLTFDQPVTSYDDAIALDFTIYGEPYHRILKKANYGSDTEYIIYEGRINTSDPATTLTIVFGPKNDVSVDFPWNGSIIECKPVLDRTHADEADTLLHAVYLVPGTPPEIDWDSLTPEQRALEEWLLRHNDPDFVHQYETKLTLHPSYGRETETGATIVTFTEADIQNVPELQPFLTNQNAAVILNRTTYDETTYERTVRSKFMQDSRTFIEINGSYYTMTAVTYEITPWGKL</sequence>
<keyword evidence="1" id="KW-0472">Membrane</keyword>
<dbReference type="EMBL" id="JAPTGB010000009">
    <property type="protein sequence ID" value="MCZ0860628.1"/>
    <property type="molecule type" value="Genomic_DNA"/>
</dbReference>
<keyword evidence="3" id="KW-1185">Reference proteome</keyword>
<comment type="caution">
    <text evidence="2">The sequence shown here is derived from an EMBL/GenBank/DDBJ whole genome shotgun (WGS) entry which is preliminary data.</text>
</comment>
<reference evidence="2" key="1">
    <citation type="submission" date="2022-12" db="EMBL/GenBank/DDBJ databases">
        <title>Isolation and characterisation of novel Methanocorpusculum spp. from native Australian herbivores indicates the genus is ancestrally host-associated.</title>
        <authorList>
            <person name="Volmer J.G."/>
            <person name="Soo R.M."/>
            <person name="Evans P.N."/>
            <person name="Hoedt E.C."/>
            <person name="Astorga Alsina A.L."/>
            <person name="Woodcroft B.J."/>
            <person name="Tyson G.W."/>
            <person name="Hugenholtz P."/>
            <person name="Morrison M."/>
        </authorList>
    </citation>
    <scope>NUCLEOTIDE SEQUENCE</scope>
    <source>
        <strain evidence="2">MG</strain>
    </source>
</reference>
<proteinExistence type="predicted"/>
<gene>
    <name evidence="2" type="ORF">O0S10_05200</name>
</gene>
<keyword evidence="1" id="KW-1133">Transmembrane helix</keyword>
<dbReference type="Proteomes" id="UP001141422">
    <property type="component" value="Unassembled WGS sequence"/>
</dbReference>
<feature type="transmembrane region" description="Helical" evidence="1">
    <location>
        <begin position="7"/>
        <end position="30"/>
    </location>
</feature>
<accession>A0ABT4IHR1</accession>
<evidence type="ECO:0000256" key="1">
    <source>
        <dbReference type="SAM" id="Phobius"/>
    </source>
</evidence>
<name>A0ABT4IHR1_9EURY</name>
<protein>
    <submittedName>
        <fullName evidence="2">Uncharacterized protein</fullName>
    </submittedName>
</protein>
<evidence type="ECO:0000313" key="2">
    <source>
        <dbReference type="EMBL" id="MCZ0860628.1"/>
    </source>
</evidence>